<evidence type="ECO:0000256" key="3">
    <source>
        <dbReference type="ARBA" id="ARBA00022741"/>
    </source>
</evidence>
<dbReference type="Pfam" id="PF00005">
    <property type="entry name" value="ABC_tran"/>
    <property type="match status" value="2"/>
</dbReference>
<feature type="domain" description="ABC transporter" evidence="5">
    <location>
        <begin position="325"/>
        <end position="539"/>
    </location>
</feature>
<keyword evidence="7" id="KW-1185">Reference proteome</keyword>
<name>A0ABQ4R413_9HYPH</name>
<dbReference type="PANTHER" id="PTHR19211:SF14">
    <property type="entry name" value="ATP-BINDING CASSETTE SUB-FAMILY F MEMBER 1"/>
    <property type="match status" value="1"/>
</dbReference>
<sequence>MIRLDKISKQNGKQILFIEASAALQRGEKVGLVGPNGAGKTTLFRMITGEEPPDEGQVAVDRGTSIGYFSQDVGEMSGRSVVAEVMDGAGAVSAVAAELRALENALADPEQAHALDALVGRYGEVQTRFEELGGYALEGRTQEVLAGLGFDQEMMEADVGALSGGWKMRVALARILLMSPDAMLLDEPSNHLDLESLIWLEAFLKGYEGALLMTSHDREFMNRIVGRIVEIDGGTLTTFSGDYAFYEQQRALNEAQQQAQFERQQAMLAKEIKFIERFKARASHAAQVQSRVKKLDKIERVEPPRRRQSVAFEFQPAPRSGDDVVSLRNVHKRYGSRTIYGGLDFMVRRKERWCVMGINGAGKSTLLKLVTGATQPDDGTVALGGSVKLGYFAQHAMDLLDGERTIFQSLEDAFPQAGQGSLRALAGCFGFSGDDVEKRCRVLSGGEKARLVMAKMLFDPPNFLVLDEPTNHLDMGTKEMLILALSQYEGTMLFVSHDRRFLAALSNRVLELTPEGIHQYGGGYTEYVARTGQEAPGLRS</sequence>
<dbReference type="SMART" id="SM00382">
    <property type="entry name" value="AAA"/>
    <property type="match status" value="2"/>
</dbReference>
<dbReference type="GO" id="GO:0005524">
    <property type="term" value="F:ATP binding"/>
    <property type="evidence" value="ECO:0007669"/>
    <property type="project" value="UniProtKB-KW"/>
</dbReference>
<dbReference type="InterPro" id="IPR017871">
    <property type="entry name" value="ABC_transporter-like_CS"/>
</dbReference>
<protein>
    <submittedName>
        <fullName evidence="6">ABC transporter ATP-binding protein YheS</fullName>
    </submittedName>
</protein>
<evidence type="ECO:0000313" key="6">
    <source>
        <dbReference type="EMBL" id="GJD52199.1"/>
    </source>
</evidence>
<dbReference type="CDD" id="cd03221">
    <property type="entry name" value="ABCF_EF-3"/>
    <property type="match status" value="2"/>
</dbReference>
<dbReference type="PROSITE" id="PS50893">
    <property type="entry name" value="ABC_TRANSPORTER_2"/>
    <property type="match status" value="2"/>
</dbReference>
<keyword evidence="4 6" id="KW-0067">ATP-binding</keyword>
<feature type="domain" description="ABC transporter" evidence="5">
    <location>
        <begin position="2"/>
        <end position="258"/>
    </location>
</feature>
<dbReference type="SUPFAM" id="SSF52540">
    <property type="entry name" value="P-loop containing nucleoside triphosphate hydrolases"/>
    <property type="match status" value="2"/>
</dbReference>
<proteinExistence type="inferred from homology"/>
<evidence type="ECO:0000256" key="4">
    <source>
        <dbReference type="ARBA" id="ARBA00022840"/>
    </source>
</evidence>
<comment type="similarity">
    <text evidence="1">Belongs to the ABC transporter superfamily.</text>
</comment>
<dbReference type="InterPro" id="IPR003439">
    <property type="entry name" value="ABC_transporter-like_ATP-bd"/>
</dbReference>
<evidence type="ECO:0000259" key="5">
    <source>
        <dbReference type="PROSITE" id="PS50893"/>
    </source>
</evidence>
<dbReference type="EMBL" id="BPQH01000017">
    <property type="protein sequence ID" value="GJD52199.1"/>
    <property type="molecule type" value="Genomic_DNA"/>
</dbReference>
<dbReference type="InterPro" id="IPR050611">
    <property type="entry name" value="ABCF"/>
</dbReference>
<accession>A0ABQ4R413</accession>
<dbReference type="Pfam" id="PF12848">
    <property type="entry name" value="ABC_tran_Xtn"/>
    <property type="match status" value="1"/>
</dbReference>
<evidence type="ECO:0000256" key="1">
    <source>
        <dbReference type="ARBA" id="ARBA00005417"/>
    </source>
</evidence>
<evidence type="ECO:0000256" key="2">
    <source>
        <dbReference type="ARBA" id="ARBA00022737"/>
    </source>
</evidence>
<dbReference type="InterPro" id="IPR027417">
    <property type="entry name" value="P-loop_NTPase"/>
</dbReference>
<keyword evidence="2" id="KW-0677">Repeat</keyword>
<dbReference type="PANTHER" id="PTHR19211">
    <property type="entry name" value="ATP-BINDING TRANSPORT PROTEIN-RELATED"/>
    <property type="match status" value="1"/>
</dbReference>
<dbReference type="RefSeq" id="WP_128563146.1">
    <property type="nucleotide sequence ID" value="NZ_BPQH01000017.1"/>
</dbReference>
<keyword evidence="3" id="KW-0547">Nucleotide-binding</keyword>
<organism evidence="6 7">
    <name type="scientific">Methylobacterium crusticola</name>
    <dbReference type="NCBI Taxonomy" id="1697972"/>
    <lineage>
        <taxon>Bacteria</taxon>
        <taxon>Pseudomonadati</taxon>
        <taxon>Pseudomonadota</taxon>
        <taxon>Alphaproteobacteria</taxon>
        <taxon>Hyphomicrobiales</taxon>
        <taxon>Methylobacteriaceae</taxon>
        <taxon>Methylobacterium</taxon>
    </lineage>
</organism>
<comment type="caution">
    <text evidence="6">The sequence shown here is derived from an EMBL/GenBank/DDBJ whole genome shotgun (WGS) entry which is preliminary data.</text>
</comment>
<dbReference type="InterPro" id="IPR032781">
    <property type="entry name" value="ABC_tran_Xtn"/>
</dbReference>
<dbReference type="PROSITE" id="PS00211">
    <property type="entry name" value="ABC_TRANSPORTER_1"/>
    <property type="match status" value="2"/>
</dbReference>
<gene>
    <name evidence="6" type="primary">yheS_3</name>
    <name evidence="6" type="ORF">OPKNFCMD_4961</name>
</gene>
<dbReference type="InterPro" id="IPR003593">
    <property type="entry name" value="AAA+_ATPase"/>
</dbReference>
<dbReference type="Gene3D" id="3.40.50.300">
    <property type="entry name" value="P-loop containing nucleotide triphosphate hydrolases"/>
    <property type="match status" value="2"/>
</dbReference>
<reference evidence="6" key="1">
    <citation type="journal article" date="2021" name="Front. Microbiol.">
        <title>Comprehensive Comparative Genomics and Phenotyping of Methylobacterium Species.</title>
        <authorList>
            <person name="Alessa O."/>
            <person name="Ogura Y."/>
            <person name="Fujitani Y."/>
            <person name="Takami H."/>
            <person name="Hayashi T."/>
            <person name="Sahin N."/>
            <person name="Tani A."/>
        </authorList>
    </citation>
    <scope>NUCLEOTIDE SEQUENCE</scope>
    <source>
        <strain evidence="6">KCTC 52305</strain>
    </source>
</reference>
<dbReference type="Proteomes" id="UP001055167">
    <property type="component" value="Unassembled WGS sequence"/>
</dbReference>
<evidence type="ECO:0000313" key="7">
    <source>
        <dbReference type="Proteomes" id="UP001055167"/>
    </source>
</evidence>
<reference evidence="6" key="2">
    <citation type="submission" date="2021-08" db="EMBL/GenBank/DDBJ databases">
        <authorList>
            <person name="Tani A."/>
            <person name="Ola A."/>
            <person name="Ogura Y."/>
            <person name="Katsura K."/>
            <person name="Hayashi T."/>
        </authorList>
    </citation>
    <scope>NUCLEOTIDE SEQUENCE</scope>
    <source>
        <strain evidence="6">KCTC 52305</strain>
    </source>
</reference>